<proteinExistence type="predicted"/>
<gene>
    <name evidence="2" type="ORF">B5807_01943</name>
</gene>
<dbReference type="EMBL" id="KZ107839">
    <property type="protein sequence ID" value="OSS52835.1"/>
    <property type="molecule type" value="Genomic_DNA"/>
</dbReference>
<name>A0A1Y2M9Q3_EPING</name>
<feature type="compositionally biased region" description="Polar residues" evidence="1">
    <location>
        <begin position="26"/>
        <end position="36"/>
    </location>
</feature>
<accession>A0A1Y2M9Q3</accession>
<dbReference type="Proteomes" id="UP000193240">
    <property type="component" value="Unassembled WGS sequence"/>
</dbReference>
<reference evidence="2 3" key="1">
    <citation type="journal article" date="2017" name="Genome Announc.">
        <title>Genome sequence of the saprophytic ascomycete Epicoccum nigrum ICMP 19927 strain isolated from New Zealand.</title>
        <authorList>
            <person name="Fokin M."/>
            <person name="Fleetwood D."/>
            <person name="Weir B.S."/>
            <person name="Villas-Boas S.G."/>
        </authorList>
    </citation>
    <scope>NUCLEOTIDE SEQUENCE [LARGE SCALE GENOMIC DNA]</scope>
    <source>
        <strain evidence="2 3">ICMP 19927</strain>
    </source>
</reference>
<sequence>MLQAQNCRISFIRQDDCSSRGRSIPDPTSQHQNSSESDFMTLPKFYDLSVVLLDRALQEHRSSALGIHLTTDVSSMRLLAYLAHLLAPRLRRFQLMQGYGVDQAKAECQASVHGDLWIKNTWGSSLSSTCRCLVSSKDAQRVLLRQRVLWTLRVFKQQSWMTGLSVKPQTVNLGCALSVAFRAGLTVRPEI</sequence>
<dbReference type="AlphaFoldDB" id="A0A1Y2M9Q3"/>
<organism evidence="2 3">
    <name type="scientific">Epicoccum nigrum</name>
    <name type="common">Soil fungus</name>
    <name type="synonym">Epicoccum purpurascens</name>
    <dbReference type="NCBI Taxonomy" id="105696"/>
    <lineage>
        <taxon>Eukaryota</taxon>
        <taxon>Fungi</taxon>
        <taxon>Dikarya</taxon>
        <taxon>Ascomycota</taxon>
        <taxon>Pezizomycotina</taxon>
        <taxon>Dothideomycetes</taxon>
        <taxon>Pleosporomycetidae</taxon>
        <taxon>Pleosporales</taxon>
        <taxon>Pleosporineae</taxon>
        <taxon>Didymellaceae</taxon>
        <taxon>Epicoccum</taxon>
    </lineage>
</organism>
<feature type="region of interest" description="Disordered" evidence="1">
    <location>
        <begin position="17"/>
        <end position="36"/>
    </location>
</feature>
<protein>
    <submittedName>
        <fullName evidence="2">Uncharacterized protein</fullName>
    </submittedName>
</protein>
<evidence type="ECO:0000313" key="2">
    <source>
        <dbReference type="EMBL" id="OSS52835.1"/>
    </source>
</evidence>
<evidence type="ECO:0000313" key="3">
    <source>
        <dbReference type="Proteomes" id="UP000193240"/>
    </source>
</evidence>
<keyword evidence="3" id="KW-1185">Reference proteome</keyword>
<dbReference type="InParanoid" id="A0A1Y2M9Q3"/>
<evidence type="ECO:0000256" key="1">
    <source>
        <dbReference type="SAM" id="MobiDB-lite"/>
    </source>
</evidence>